<dbReference type="PRINTS" id="PR00039">
    <property type="entry name" value="HTHLYSR"/>
</dbReference>
<evidence type="ECO:0000256" key="2">
    <source>
        <dbReference type="ARBA" id="ARBA00023015"/>
    </source>
</evidence>
<dbReference type="EMBL" id="CP012333">
    <property type="protein sequence ID" value="AKV00048.1"/>
    <property type="molecule type" value="Genomic_DNA"/>
</dbReference>
<evidence type="ECO:0000256" key="4">
    <source>
        <dbReference type="ARBA" id="ARBA00023163"/>
    </source>
</evidence>
<dbReference type="KEGG" id="llu:AKJ09_06711"/>
<organism evidence="6 7">
    <name type="scientific">Labilithrix luteola</name>
    <dbReference type="NCBI Taxonomy" id="1391654"/>
    <lineage>
        <taxon>Bacteria</taxon>
        <taxon>Pseudomonadati</taxon>
        <taxon>Myxococcota</taxon>
        <taxon>Polyangia</taxon>
        <taxon>Polyangiales</taxon>
        <taxon>Labilitrichaceae</taxon>
        <taxon>Labilithrix</taxon>
    </lineage>
</organism>
<dbReference type="InterPro" id="IPR036388">
    <property type="entry name" value="WH-like_DNA-bd_sf"/>
</dbReference>
<dbReference type="InterPro" id="IPR050389">
    <property type="entry name" value="LysR-type_TF"/>
</dbReference>
<dbReference type="Proteomes" id="UP000064967">
    <property type="component" value="Chromosome"/>
</dbReference>
<keyword evidence="7" id="KW-1185">Reference proteome</keyword>
<dbReference type="RefSeq" id="WP_205633844.1">
    <property type="nucleotide sequence ID" value="NZ_CP012333.1"/>
</dbReference>
<dbReference type="GO" id="GO:0003677">
    <property type="term" value="F:DNA binding"/>
    <property type="evidence" value="ECO:0007669"/>
    <property type="project" value="UniProtKB-KW"/>
</dbReference>
<dbReference type="InterPro" id="IPR036390">
    <property type="entry name" value="WH_DNA-bd_sf"/>
</dbReference>
<dbReference type="InterPro" id="IPR000847">
    <property type="entry name" value="LysR_HTH_N"/>
</dbReference>
<evidence type="ECO:0000256" key="1">
    <source>
        <dbReference type="ARBA" id="ARBA00009437"/>
    </source>
</evidence>
<dbReference type="PANTHER" id="PTHR30118">
    <property type="entry name" value="HTH-TYPE TRANSCRIPTIONAL REGULATOR LEUO-RELATED"/>
    <property type="match status" value="1"/>
</dbReference>
<keyword evidence="3" id="KW-0238">DNA-binding</keyword>
<dbReference type="PROSITE" id="PS50931">
    <property type="entry name" value="HTH_LYSR"/>
    <property type="match status" value="1"/>
</dbReference>
<dbReference type="SUPFAM" id="SSF46785">
    <property type="entry name" value="Winged helix' DNA-binding domain"/>
    <property type="match status" value="1"/>
</dbReference>
<name>A0A0K1Q2U0_9BACT</name>
<accession>A0A0K1Q2U0</accession>
<dbReference type="InterPro" id="IPR005119">
    <property type="entry name" value="LysR_subst-bd"/>
</dbReference>
<protein>
    <submittedName>
        <fullName evidence="6">Transcriptional regulator</fullName>
    </submittedName>
</protein>
<evidence type="ECO:0000259" key="5">
    <source>
        <dbReference type="PROSITE" id="PS50931"/>
    </source>
</evidence>
<dbReference type="Pfam" id="PF03466">
    <property type="entry name" value="LysR_substrate"/>
    <property type="match status" value="1"/>
</dbReference>
<keyword evidence="4" id="KW-0804">Transcription</keyword>
<dbReference type="Gene3D" id="1.10.10.10">
    <property type="entry name" value="Winged helix-like DNA-binding domain superfamily/Winged helix DNA-binding domain"/>
    <property type="match status" value="1"/>
</dbReference>
<dbReference type="SUPFAM" id="SSF53850">
    <property type="entry name" value="Periplasmic binding protein-like II"/>
    <property type="match status" value="1"/>
</dbReference>
<dbReference type="Pfam" id="PF00126">
    <property type="entry name" value="HTH_1"/>
    <property type="match status" value="1"/>
</dbReference>
<evidence type="ECO:0000256" key="3">
    <source>
        <dbReference type="ARBA" id="ARBA00023125"/>
    </source>
</evidence>
<gene>
    <name evidence="6" type="ORF">AKJ09_06711</name>
</gene>
<dbReference type="PANTHER" id="PTHR30118:SF6">
    <property type="entry name" value="HTH-TYPE TRANSCRIPTIONAL REGULATOR LEUO"/>
    <property type="match status" value="1"/>
</dbReference>
<evidence type="ECO:0000313" key="7">
    <source>
        <dbReference type="Proteomes" id="UP000064967"/>
    </source>
</evidence>
<dbReference type="CDD" id="cd08417">
    <property type="entry name" value="PBP2_Nitroaromatics_like"/>
    <property type="match status" value="1"/>
</dbReference>
<comment type="similarity">
    <text evidence="1">Belongs to the LysR transcriptional regulatory family.</text>
</comment>
<dbReference type="AlphaFoldDB" id="A0A0K1Q2U0"/>
<evidence type="ECO:0000313" key="6">
    <source>
        <dbReference type="EMBL" id="AKV00048.1"/>
    </source>
</evidence>
<dbReference type="Gene3D" id="3.40.190.10">
    <property type="entry name" value="Periplasmic binding protein-like II"/>
    <property type="match status" value="2"/>
</dbReference>
<dbReference type="InterPro" id="IPR037402">
    <property type="entry name" value="YidZ_PBP2"/>
</dbReference>
<dbReference type="GO" id="GO:0003700">
    <property type="term" value="F:DNA-binding transcription factor activity"/>
    <property type="evidence" value="ECO:0007669"/>
    <property type="project" value="InterPro"/>
</dbReference>
<keyword evidence="2" id="KW-0805">Transcription regulation</keyword>
<proteinExistence type="inferred from homology"/>
<reference evidence="6 7" key="1">
    <citation type="submission" date="2015-08" db="EMBL/GenBank/DDBJ databases">
        <authorList>
            <person name="Babu N.S."/>
            <person name="Beckwith C.J."/>
            <person name="Beseler K.G."/>
            <person name="Brison A."/>
            <person name="Carone J.V."/>
            <person name="Caskin T.P."/>
            <person name="Diamond M."/>
            <person name="Durham M.E."/>
            <person name="Foxe J.M."/>
            <person name="Go M."/>
            <person name="Henderson B.A."/>
            <person name="Jones I.B."/>
            <person name="McGettigan J.A."/>
            <person name="Micheletti S.J."/>
            <person name="Nasrallah M.E."/>
            <person name="Ortiz D."/>
            <person name="Piller C.R."/>
            <person name="Privatt S.R."/>
            <person name="Schneider S.L."/>
            <person name="Sharp S."/>
            <person name="Smith T.C."/>
            <person name="Stanton J.D."/>
            <person name="Ullery H.E."/>
            <person name="Wilson R.J."/>
            <person name="Serrano M.G."/>
            <person name="Buck G."/>
            <person name="Lee V."/>
            <person name="Wang Y."/>
            <person name="Carvalho R."/>
            <person name="Voegtly L."/>
            <person name="Shi R."/>
            <person name="Duckworth R."/>
            <person name="Johnson A."/>
            <person name="Loviza R."/>
            <person name="Walstead R."/>
            <person name="Shah Z."/>
            <person name="Kiflezghi M."/>
            <person name="Wade K."/>
            <person name="Ball S.L."/>
            <person name="Bradley K.W."/>
            <person name="Asai D.J."/>
            <person name="Bowman C.A."/>
            <person name="Russell D.A."/>
            <person name="Pope W.H."/>
            <person name="Jacobs-Sera D."/>
            <person name="Hendrix R.W."/>
            <person name="Hatfull G.F."/>
        </authorList>
    </citation>
    <scope>NUCLEOTIDE SEQUENCE [LARGE SCALE GENOMIC DNA]</scope>
    <source>
        <strain evidence="6 7">DSM 27648</strain>
    </source>
</reference>
<feature type="domain" description="HTH lysR-type" evidence="5">
    <location>
        <begin position="7"/>
        <end position="64"/>
    </location>
</feature>
<sequence>MVNLSSVDLNLLVTLEALLAEAHVGRAARRIGRSQPAVSHSLLRLRELLGDALLVRVGTRMELTPRALRLRQSLPEALERVRTLLAPESFVPKTSTRRFQVVIHDHLADLVVPAIVRRMSVEAPRARLEVLPWESPFAMTAERLRSLDLFTSCEAVDLQGFERQALFGDRDVLVVRRDHPRLKRLGTLRAFAEARHIAVTRDPLDTWLATKGVERQIGLTVPSYLQALHAAAASDLVAFVPRRLAEALAAPLALVTAKPPLDQGPYEEFLFYPRRREDDEAARWLREIVVAVGKDVTTRSRRSPR</sequence>